<name>A0A0F9QPX6_9ZZZZ</name>
<dbReference type="InterPro" id="IPR001753">
    <property type="entry name" value="Enoyl-CoA_hydra/iso"/>
</dbReference>
<protein>
    <submittedName>
        <fullName evidence="1">Uncharacterized protein</fullName>
    </submittedName>
</protein>
<organism evidence="1">
    <name type="scientific">marine sediment metagenome</name>
    <dbReference type="NCBI Taxonomy" id="412755"/>
    <lineage>
        <taxon>unclassified sequences</taxon>
        <taxon>metagenomes</taxon>
        <taxon>ecological metagenomes</taxon>
    </lineage>
</organism>
<dbReference type="SUPFAM" id="SSF52096">
    <property type="entry name" value="ClpP/crotonase"/>
    <property type="match status" value="1"/>
</dbReference>
<proteinExistence type="predicted"/>
<evidence type="ECO:0000313" key="1">
    <source>
        <dbReference type="EMBL" id="KKN39072.1"/>
    </source>
</evidence>
<dbReference type="AlphaFoldDB" id="A0A0F9QPX6"/>
<dbReference type="EMBL" id="LAZR01001784">
    <property type="protein sequence ID" value="KKN39072.1"/>
    <property type="molecule type" value="Genomic_DNA"/>
</dbReference>
<sequence>MEDAIFDMREGTLGLLPDLVGTTRLLRLMGNSSYVRYVVIAARRLTGKDAFRMGFVNGVSLTKEGLEEQLSALVNEGAIVRDTCSRLKCLPSCPQVK</sequence>
<dbReference type="InterPro" id="IPR029045">
    <property type="entry name" value="ClpP/crotonase-like_dom_sf"/>
</dbReference>
<accession>A0A0F9QPX6</accession>
<dbReference type="Gene3D" id="3.90.226.10">
    <property type="entry name" value="2-enoyl-CoA Hydratase, Chain A, domain 1"/>
    <property type="match status" value="1"/>
</dbReference>
<comment type="caution">
    <text evidence="1">The sequence shown here is derived from an EMBL/GenBank/DDBJ whole genome shotgun (WGS) entry which is preliminary data.</text>
</comment>
<gene>
    <name evidence="1" type="ORF">LCGC14_0747040</name>
</gene>
<dbReference type="Pfam" id="PF00378">
    <property type="entry name" value="ECH_1"/>
    <property type="match status" value="1"/>
</dbReference>
<reference evidence="1" key="1">
    <citation type="journal article" date="2015" name="Nature">
        <title>Complex archaea that bridge the gap between prokaryotes and eukaryotes.</title>
        <authorList>
            <person name="Spang A."/>
            <person name="Saw J.H."/>
            <person name="Jorgensen S.L."/>
            <person name="Zaremba-Niedzwiedzka K."/>
            <person name="Martijn J."/>
            <person name="Lind A.E."/>
            <person name="van Eijk R."/>
            <person name="Schleper C."/>
            <person name="Guy L."/>
            <person name="Ettema T.J."/>
        </authorList>
    </citation>
    <scope>NUCLEOTIDE SEQUENCE</scope>
</reference>